<keyword evidence="8" id="KW-0547">Nucleotide-binding</keyword>
<dbReference type="Gene3D" id="1.10.287.130">
    <property type="match status" value="1"/>
</dbReference>
<evidence type="ECO:0000256" key="14">
    <source>
        <dbReference type="SAM" id="Phobius"/>
    </source>
</evidence>
<dbReference type="PROSITE" id="PS50109">
    <property type="entry name" value="HIS_KIN"/>
    <property type="match status" value="1"/>
</dbReference>
<keyword evidence="12" id="KW-0902">Two-component regulatory system</keyword>
<evidence type="ECO:0000256" key="13">
    <source>
        <dbReference type="ARBA" id="ARBA00023136"/>
    </source>
</evidence>
<dbReference type="EMBL" id="JACRTG010000026">
    <property type="protein sequence ID" value="MBC8588743.1"/>
    <property type="molecule type" value="Genomic_DNA"/>
</dbReference>
<keyword evidence="7 14" id="KW-0812">Transmembrane</keyword>
<dbReference type="EC" id="2.7.13.3" evidence="3"/>
<comment type="caution">
    <text evidence="17">The sequence shown here is derived from an EMBL/GenBank/DDBJ whole genome shotgun (WGS) entry which is preliminary data.</text>
</comment>
<keyword evidence="9" id="KW-0418">Kinase</keyword>
<proteinExistence type="predicted"/>
<evidence type="ECO:0000313" key="18">
    <source>
        <dbReference type="Proteomes" id="UP000601171"/>
    </source>
</evidence>
<dbReference type="SMART" id="SM00388">
    <property type="entry name" value="HisKA"/>
    <property type="match status" value="1"/>
</dbReference>
<dbReference type="SUPFAM" id="SSF47384">
    <property type="entry name" value="Homodimeric domain of signal transducing histidine kinase"/>
    <property type="match status" value="1"/>
</dbReference>
<keyword evidence="10" id="KW-0067">ATP-binding</keyword>
<dbReference type="InterPro" id="IPR036890">
    <property type="entry name" value="HATPase_C_sf"/>
</dbReference>
<evidence type="ECO:0000256" key="1">
    <source>
        <dbReference type="ARBA" id="ARBA00000085"/>
    </source>
</evidence>
<dbReference type="CDD" id="cd00082">
    <property type="entry name" value="HisKA"/>
    <property type="match status" value="1"/>
</dbReference>
<dbReference type="SMART" id="SM00387">
    <property type="entry name" value="HATPase_c"/>
    <property type="match status" value="1"/>
</dbReference>
<evidence type="ECO:0000259" key="16">
    <source>
        <dbReference type="PROSITE" id="PS50885"/>
    </source>
</evidence>
<evidence type="ECO:0000256" key="9">
    <source>
        <dbReference type="ARBA" id="ARBA00022777"/>
    </source>
</evidence>
<dbReference type="Pfam" id="PF02518">
    <property type="entry name" value="HATPase_c"/>
    <property type="match status" value="1"/>
</dbReference>
<reference evidence="17" key="1">
    <citation type="submission" date="2020-08" db="EMBL/GenBank/DDBJ databases">
        <title>Genome public.</title>
        <authorList>
            <person name="Liu C."/>
            <person name="Sun Q."/>
        </authorList>
    </citation>
    <scope>NUCLEOTIDE SEQUENCE</scope>
    <source>
        <strain evidence="17">BX21</strain>
    </source>
</reference>
<keyword evidence="4" id="KW-1003">Cell membrane</keyword>
<accession>A0A926EUY0</accession>
<evidence type="ECO:0000256" key="8">
    <source>
        <dbReference type="ARBA" id="ARBA00022741"/>
    </source>
</evidence>
<dbReference type="InterPro" id="IPR003661">
    <property type="entry name" value="HisK_dim/P_dom"/>
</dbReference>
<dbReference type="Pfam" id="PF00512">
    <property type="entry name" value="HisKA"/>
    <property type="match status" value="1"/>
</dbReference>
<comment type="subcellular location">
    <subcellularLocation>
        <location evidence="2">Cell membrane</location>
        <topology evidence="2">Multi-pass membrane protein</topology>
    </subcellularLocation>
</comment>
<evidence type="ECO:0000256" key="10">
    <source>
        <dbReference type="ARBA" id="ARBA00022840"/>
    </source>
</evidence>
<dbReference type="InterPro" id="IPR036097">
    <property type="entry name" value="HisK_dim/P_sf"/>
</dbReference>
<dbReference type="InterPro" id="IPR050398">
    <property type="entry name" value="HssS/ArlS-like"/>
</dbReference>
<feature type="domain" description="Histidine kinase" evidence="15">
    <location>
        <begin position="249"/>
        <end position="463"/>
    </location>
</feature>
<dbReference type="Proteomes" id="UP000601171">
    <property type="component" value="Unassembled WGS sequence"/>
</dbReference>
<evidence type="ECO:0000256" key="12">
    <source>
        <dbReference type="ARBA" id="ARBA00023012"/>
    </source>
</evidence>
<feature type="domain" description="HAMP" evidence="16">
    <location>
        <begin position="189"/>
        <end position="241"/>
    </location>
</feature>
<gene>
    <name evidence="17" type="ORF">H8707_10995</name>
</gene>
<dbReference type="Gene3D" id="6.10.340.10">
    <property type="match status" value="1"/>
</dbReference>
<feature type="transmembrane region" description="Helical" evidence="14">
    <location>
        <begin position="168"/>
        <end position="188"/>
    </location>
</feature>
<evidence type="ECO:0000256" key="7">
    <source>
        <dbReference type="ARBA" id="ARBA00022692"/>
    </source>
</evidence>
<protein>
    <recommendedName>
        <fullName evidence="3">histidine kinase</fullName>
        <ecNumber evidence="3">2.7.13.3</ecNumber>
    </recommendedName>
</protein>
<dbReference type="SUPFAM" id="SSF158472">
    <property type="entry name" value="HAMP domain-like"/>
    <property type="match status" value="1"/>
</dbReference>
<dbReference type="GO" id="GO:0000155">
    <property type="term" value="F:phosphorelay sensor kinase activity"/>
    <property type="evidence" value="ECO:0007669"/>
    <property type="project" value="InterPro"/>
</dbReference>
<dbReference type="CDD" id="cd06225">
    <property type="entry name" value="HAMP"/>
    <property type="match status" value="1"/>
</dbReference>
<dbReference type="RefSeq" id="WP_262430196.1">
    <property type="nucleotide sequence ID" value="NZ_JACRTG010000026.1"/>
</dbReference>
<dbReference type="FunFam" id="1.10.287.130:FF:000001">
    <property type="entry name" value="Two-component sensor histidine kinase"/>
    <property type="match status" value="1"/>
</dbReference>
<evidence type="ECO:0000256" key="5">
    <source>
        <dbReference type="ARBA" id="ARBA00022553"/>
    </source>
</evidence>
<dbReference type="SMART" id="SM00304">
    <property type="entry name" value="HAMP"/>
    <property type="match status" value="1"/>
</dbReference>
<dbReference type="PANTHER" id="PTHR45528">
    <property type="entry name" value="SENSOR HISTIDINE KINASE CPXA"/>
    <property type="match status" value="1"/>
</dbReference>
<keyword evidence="18" id="KW-1185">Reference proteome</keyword>
<sequence length="466" mass="52281">MKKSIKSRLVSSFMLVILITVLILEVVLINGIKSYYYKNVEDILSNQIEFSTKFYYRYFSSTPLEDAVIDDIDIFWQHTNAQVQVLTVDGELLADSLGISSDDDYKYPDIEKAIETGKGVWVGNVAYDKAPIMAVSRPLVSQGKTIGIIRFISSLEKTNETINQINKFLIATGILVIITSGLVSLFLANSIIKPLKEVTAVAEKMADGQFKVRSNLKPNDEIGQLAKTLNYMADEILRKEQIKNDFISSVSHELRTPLTSIKGWAITLKSGDDIDKELLMDGLGIIEAESDRLTLMVEELLDFSRFTSGRIRLEKEQFDIKDTLEMIGRQLTPRSESLKIDFKVDIDDNITFMIGDKNRIKQVLINILDNSFKFTDEGGNVSLKAYKDSESIFIEIEDTGMGINEIDLPNVKEKFYKGKNSKSHSGIGLSIADEIVNLHGGTFDIESELGRGTKVTIKLPLEEEKS</sequence>
<evidence type="ECO:0000313" key="17">
    <source>
        <dbReference type="EMBL" id="MBC8588743.1"/>
    </source>
</evidence>
<keyword evidence="5" id="KW-0597">Phosphoprotein</keyword>
<dbReference type="SUPFAM" id="SSF55874">
    <property type="entry name" value="ATPase domain of HSP90 chaperone/DNA topoisomerase II/histidine kinase"/>
    <property type="match status" value="1"/>
</dbReference>
<dbReference type="AlphaFoldDB" id="A0A926EUY0"/>
<name>A0A926EUY0_9FIRM</name>
<dbReference type="FunFam" id="3.30.565.10:FF:000006">
    <property type="entry name" value="Sensor histidine kinase WalK"/>
    <property type="match status" value="1"/>
</dbReference>
<keyword evidence="11 14" id="KW-1133">Transmembrane helix</keyword>
<evidence type="ECO:0000256" key="6">
    <source>
        <dbReference type="ARBA" id="ARBA00022679"/>
    </source>
</evidence>
<organism evidence="17 18">
    <name type="scientific">Paratissierella segnis</name>
    <dbReference type="NCBI Taxonomy" id="2763679"/>
    <lineage>
        <taxon>Bacteria</taxon>
        <taxon>Bacillati</taxon>
        <taxon>Bacillota</taxon>
        <taxon>Tissierellia</taxon>
        <taxon>Tissierellales</taxon>
        <taxon>Tissierellaceae</taxon>
        <taxon>Paratissierella</taxon>
    </lineage>
</organism>
<evidence type="ECO:0000256" key="2">
    <source>
        <dbReference type="ARBA" id="ARBA00004651"/>
    </source>
</evidence>
<dbReference type="PROSITE" id="PS50885">
    <property type="entry name" value="HAMP"/>
    <property type="match status" value="1"/>
</dbReference>
<dbReference type="GO" id="GO:0005524">
    <property type="term" value="F:ATP binding"/>
    <property type="evidence" value="ECO:0007669"/>
    <property type="project" value="UniProtKB-KW"/>
</dbReference>
<evidence type="ECO:0000259" key="15">
    <source>
        <dbReference type="PROSITE" id="PS50109"/>
    </source>
</evidence>
<keyword evidence="6" id="KW-0808">Transferase</keyword>
<comment type="catalytic activity">
    <reaction evidence="1">
        <text>ATP + protein L-histidine = ADP + protein N-phospho-L-histidine.</text>
        <dbReference type="EC" id="2.7.13.3"/>
    </reaction>
</comment>
<dbReference type="PRINTS" id="PR00344">
    <property type="entry name" value="BCTRLSENSOR"/>
</dbReference>
<dbReference type="InterPro" id="IPR005467">
    <property type="entry name" value="His_kinase_dom"/>
</dbReference>
<dbReference type="Pfam" id="PF00672">
    <property type="entry name" value="HAMP"/>
    <property type="match status" value="1"/>
</dbReference>
<evidence type="ECO:0000256" key="11">
    <source>
        <dbReference type="ARBA" id="ARBA00022989"/>
    </source>
</evidence>
<evidence type="ECO:0000256" key="3">
    <source>
        <dbReference type="ARBA" id="ARBA00012438"/>
    </source>
</evidence>
<dbReference type="InterPro" id="IPR003594">
    <property type="entry name" value="HATPase_dom"/>
</dbReference>
<dbReference type="Gene3D" id="3.30.565.10">
    <property type="entry name" value="Histidine kinase-like ATPase, C-terminal domain"/>
    <property type="match status" value="1"/>
</dbReference>
<keyword evidence="13 14" id="KW-0472">Membrane</keyword>
<evidence type="ECO:0000256" key="4">
    <source>
        <dbReference type="ARBA" id="ARBA00022475"/>
    </source>
</evidence>
<dbReference type="InterPro" id="IPR003660">
    <property type="entry name" value="HAMP_dom"/>
</dbReference>
<dbReference type="InterPro" id="IPR004358">
    <property type="entry name" value="Sig_transdc_His_kin-like_C"/>
</dbReference>
<dbReference type="PANTHER" id="PTHR45528:SF1">
    <property type="entry name" value="SENSOR HISTIDINE KINASE CPXA"/>
    <property type="match status" value="1"/>
</dbReference>
<feature type="transmembrane region" description="Helical" evidence="14">
    <location>
        <begin position="12"/>
        <end position="32"/>
    </location>
</feature>
<dbReference type="GO" id="GO:0005886">
    <property type="term" value="C:plasma membrane"/>
    <property type="evidence" value="ECO:0007669"/>
    <property type="project" value="UniProtKB-SubCell"/>
</dbReference>